<dbReference type="Pfam" id="PF04082">
    <property type="entry name" value="Fungal_trans"/>
    <property type="match status" value="1"/>
</dbReference>
<keyword evidence="4" id="KW-0804">Transcription</keyword>
<dbReference type="GO" id="GO:0000981">
    <property type="term" value="F:DNA-binding transcription factor activity, RNA polymerase II-specific"/>
    <property type="evidence" value="ECO:0007669"/>
    <property type="project" value="InterPro"/>
</dbReference>
<dbReference type="PANTHER" id="PTHR47338">
    <property type="entry name" value="ZN(II)2CYS6 TRANSCRIPTION FACTOR (EUROFUNG)-RELATED"/>
    <property type="match status" value="1"/>
</dbReference>
<evidence type="ECO:0000259" key="7">
    <source>
        <dbReference type="SMART" id="SM00906"/>
    </source>
</evidence>
<dbReference type="GO" id="GO:0008270">
    <property type="term" value="F:zinc ion binding"/>
    <property type="evidence" value="ECO:0007669"/>
    <property type="project" value="InterPro"/>
</dbReference>
<evidence type="ECO:0000256" key="6">
    <source>
        <dbReference type="SAM" id="MobiDB-lite"/>
    </source>
</evidence>
<comment type="caution">
    <text evidence="8">The sequence shown here is derived from an EMBL/GenBank/DDBJ whole genome shotgun (WGS) entry which is preliminary data.</text>
</comment>
<dbReference type="PANTHER" id="PTHR47338:SF5">
    <property type="entry name" value="ZN(II)2CYS6 TRANSCRIPTION FACTOR (EUROFUNG)"/>
    <property type="match status" value="1"/>
</dbReference>
<evidence type="ECO:0000256" key="4">
    <source>
        <dbReference type="ARBA" id="ARBA00023163"/>
    </source>
</evidence>
<keyword evidence="3" id="KW-0805">Transcription regulation</keyword>
<dbReference type="Proteomes" id="UP000824998">
    <property type="component" value="Unassembled WGS sequence"/>
</dbReference>
<accession>A0A9P8C2B7</accession>
<feature type="compositionally biased region" description="Basic and acidic residues" evidence="6">
    <location>
        <begin position="137"/>
        <end position="153"/>
    </location>
</feature>
<sequence>TATIPSPHSLAAILSPATPSEEPITTASRALTPKRTHSDAFPPQQQTYLHPTSPTQFRPSLPAVSAPSPAPKGPDDGSGGNMRSWEEQKPAKTVRSSVNNGVNSTCKTCASANRECTYPAPGSMPNPRRNEFTPGVRPEEGETKKRNRKVDDSGRRNFHKITEDALDLPLLTKKVWHEIFEIFKLHFSTEMPFLHPPTFKNRMRQASNPRDPTVPATGPQEGKVLLLGVLTLTARFHPELVAYHSPSGDALAASGYYAEALKVAFGPTSGNLTNPSLDVIQACLMLSLYEWGQAQGRSGWVYVGIATRLAQSIGLPYEDDADPPKNGTQQNGLTRTMLAEKEIRRRTWWSCFIMDRMLSAGRYRPTMIDVEKLRVQLPCSDDQFLFVSKARTPSLNASWPREEDPEASSYDYSALGWYIRLVEIFGRFSEWSFAGGRRTEKLPPWERESHFSRIREELQTFQLSLPASLAYTTENLSAHIEKRNATVYASMHTLFALCQIMLHREHIPFIPLRSRRPSGPLDEPTFPPSKHSIPEGFWEESAATMFKAAKEITNIVQTCQEDNALPESAMIGFAIWQASFVCLYSCHFPHMDTAGSFHPDPDHLDNANAPNWLEVTSGLLNDLSPRLSMVKGHQKTLRKMHDYFKAVKKTYNDHIETGDKIFPGGDADGYSHHRKELREFGNLED</sequence>
<proteinExistence type="predicted"/>
<feature type="non-terminal residue" evidence="8">
    <location>
        <position position="1"/>
    </location>
</feature>
<dbReference type="GO" id="GO:0003677">
    <property type="term" value="F:DNA binding"/>
    <property type="evidence" value="ECO:0007669"/>
    <property type="project" value="InterPro"/>
</dbReference>
<feature type="non-terminal residue" evidence="8">
    <location>
        <position position="685"/>
    </location>
</feature>
<name>A0A9P8C2B7_9HELO</name>
<keyword evidence="5" id="KW-0539">Nucleus</keyword>
<dbReference type="GO" id="GO:0006351">
    <property type="term" value="P:DNA-templated transcription"/>
    <property type="evidence" value="ECO:0007669"/>
    <property type="project" value="InterPro"/>
</dbReference>
<feature type="region of interest" description="Disordered" evidence="6">
    <location>
        <begin position="1"/>
        <end position="100"/>
    </location>
</feature>
<dbReference type="EMBL" id="MU251645">
    <property type="protein sequence ID" value="KAG9230775.1"/>
    <property type="molecule type" value="Genomic_DNA"/>
</dbReference>
<dbReference type="InterPro" id="IPR050815">
    <property type="entry name" value="TF_fung"/>
</dbReference>
<keyword evidence="2" id="KW-0479">Metal-binding</keyword>
<gene>
    <name evidence="8" type="ORF">BJ875DRAFT_359322</name>
</gene>
<evidence type="ECO:0000313" key="8">
    <source>
        <dbReference type="EMBL" id="KAG9230775.1"/>
    </source>
</evidence>
<reference evidence="8" key="1">
    <citation type="journal article" date="2021" name="IMA Fungus">
        <title>Genomic characterization of three marine fungi, including Emericellopsis atlantica sp. nov. with signatures of a generalist lifestyle and marine biomass degradation.</title>
        <authorList>
            <person name="Hagestad O.C."/>
            <person name="Hou L."/>
            <person name="Andersen J.H."/>
            <person name="Hansen E.H."/>
            <person name="Altermark B."/>
            <person name="Li C."/>
            <person name="Kuhnert E."/>
            <person name="Cox R.J."/>
            <person name="Crous P.W."/>
            <person name="Spatafora J.W."/>
            <person name="Lail K."/>
            <person name="Amirebrahimi M."/>
            <person name="Lipzen A."/>
            <person name="Pangilinan J."/>
            <person name="Andreopoulos W."/>
            <person name="Hayes R.D."/>
            <person name="Ng V."/>
            <person name="Grigoriev I.V."/>
            <person name="Jackson S.A."/>
            <person name="Sutton T.D.S."/>
            <person name="Dobson A.D.W."/>
            <person name="Rama T."/>
        </authorList>
    </citation>
    <scope>NUCLEOTIDE SEQUENCE</scope>
    <source>
        <strain evidence="8">TRa018bII</strain>
    </source>
</reference>
<dbReference type="SMART" id="SM00906">
    <property type="entry name" value="Fungal_trans"/>
    <property type="match status" value="1"/>
</dbReference>
<keyword evidence="9" id="KW-1185">Reference proteome</keyword>
<feature type="compositionally biased region" description="Polar residues" evidence="6">
    <location>
        <begin position="43"/>
        <end position="58"/>
    </location>
</feature>
<evidence type="ECO:0000256" key="2">
    <source>
        <dbReference type="ARBA" id="ARBA00022723"/>
    </source>
</evidence>
<dbReference type="CDD" id="cd12148">
    <property type="entry name" value="fungal_TF_MHR"/>
    <property type="match status" value="1"/>
</dbReference>
<evidence type="ECO:0000256" key="5">
    <source>
        <dbReference type="ARBA" id="ARBA00023242"/>
    </source>
</evidence>
<feature type="domain" description="Xylanolytic transcriptional activator regulatory" evidence="7">
    <location>
        <begin position="299"/>
        <end position="384"/>
    </location>
</feature>
<dbReference type="AlphaFoldDB" id="A0A9P8C2B7"/>
<dbReference type="OrthoDB" id="5370478at2759"/>
<evidence type="ECO:0000313" key="9">
    <source>
        <dbReference type="Proteomes" id="UP000824998"/>
    </source>
</evidence>
<comment type="subcellular location">
    <subcellularLocation>
        <location evidence="1">Nucleus</location>
    </subcellularLocation>
</comment>
<evidence type="ECO:0000256" key="3">
    <source>
        <dbReference type="ARBA" id="ARBA00023015"/>
    </source>
</evidence>
<evidence type="ECO:0000256" key="1">
    <source>
        <dbReference type="ARBA" id="ARBA00004123"/>
    </source>
</evidence>
<dbReference type="InterPro" id="IPR007219">
    <property type="entry name" value="XnlR_reg_dom"/>
</dbReference>
<dbReference type="GO" id="GO:0005634">
    <property type="term" value="C:nucleus"/>
    <property type="evidence" value="ECO:0007669"/>
    <property type="project" value="UniProtKB-SubCell"/>
</dbReference>
<feature type="region of interest" description="Disordered" evidence="6">
    <location>
        <begin position="120"/>
        <end position="153"/>
    </location>
</feature>
<protein>
    <submittedName>
        <fullName evidence="8">Fungal-specific transcription factor domain-containing protein</fullName>
    </submittedName>
</protein>
<organism evidence="8 9">
    <name type="scientific">Amylocarpus encephaloides</name>
    <dbReference type="NCBI Taxonomy" id="45428"/>
    <lineage>
        <taxon>Eukaryota</taxon>
        <taxon>Fungi</taxon>
        <taxon>Dikarya</taxon>
        <taxon>Ascomycota</taxon>
        <taxon>Pezizomycotina</taxon>
        <taxon>Leotiomycetes</taxon>
        <taxon>Helotiales</taxon>
        <taxon>Helotiales incertae sedis</taxon>
        <taxon>Amylocarpus</taxon>
    </lineage>
</organism>